<dbReference type="AlphaFoldDB" id="A0AA88DBL9"/>
<dbReference type="EMBL" id="BTGU01000045">
    <property type="protein sequence ID" value="GMN53198.1"/>
    <property type="molecule type" value="Genomic_DNA"/>
</dbReference>
<name>A0AA88DBL9_FICCA</name>
<comment type="caution">
    <text evidence="2">The sequence shown here is derived from an EMBL/GenBank/DDBJ whole genome shotgun (WGS) entry which is preliminary data.</text>
</comment>
<organism evidence="2 3">
    <name type="scientific">Ficus carica</name>
    <name type="common">Common fig</name>
    <dbReference type="NCBI Taxonomy" id="3494"/>
    <lineage>
        <taxon>Eukaryota</taxon>
        <taxon>Viridiplantae</taxon>
        <taxon>Streptophyta</taxon>
        <taxon>Embryophyta</taxon>
        <taxon>Tracheophyta</taxon>
        <taxon>Spermatophyta</taxon>
        <taxon>Magnoliopsida</taxon>
        <taxon>eudicotyledons</taxon>
        <taxon>Gunneridae</taxon>
        <taxon>Pentapetalae</taxon>
        <taxon>rosids</taxon>
        <taxon>fabids</taxon>
        <taxon>Rosales</taxon>
        <taxon>Moraceae</taxon>
        <taxon>Ficeae</taxon>
        <taxon>Ficus</taxon>
    </lineage>
</organism>
<evidence type="ECO:0000313" key="3">
    <source>
        <dbReference type="Proteomes" id="UP001187192"/>
    </source>
</evidence>
<evidence type="ECO:0000313" key="2">
    <source>
        <dbReference type="EMBL" id="GMN53198.1"/>
    </source>
</evidence>
<protein>
    <submittedName>
        <fullName evidence="2">Uncharacterized protein</fullName>
    </submittedName>
</protein>
<accession>A0AA88DBL9</accession>
<gene>
    <name evidence="2" type="ORF">TIFTF001_022342</name>
</gene>
<proteinExistence type="predicted"/>
<feature type="region of interest" description="Disordered" evidence="1">
    <location>
        <begin position="1"/>
        <end position="30"/>
    </location>
</feature>
<sequence length="169" mass="18943">MREIGDSSSAGSTPPPSNLENFSPSHFFIDDPLSPRPPLADDDLWKHLESDGWCFFSDNNHHDSQQLFNVGRSTVSEPFRPMNADCRRPPHPSRGVVTERRKRKHLGMERRDGAEASCKHSGIGHQLRLPDHDQGGANRYIANLLTPDTHRGGWVGKGMSAFIRPRVVD</sequence>
<feature type="region of interest" description="Disordered" evidence="1">
    <location>
        <begin position="80"/>
        <end position="102"/>
    </location>
</feature>
<feature type="compositionally biased region" description="Polar residues" evidence="1">
    <location>
        <begin position="1"/>
        <end position="24"/>
    </location>
</feature>
<evidence type="ECO:0000256" key="1">
    <source>
        <dbReference type="SAM" id="MobiDB-lite"/>
    </source>
</evidence>
<dbReference type="Proteomes" id="UP001187192">
    <property type="component" value="Unassembled WGS sequence"/>
</dbReference>
<reference evidence="2" key="1">
    <citation type="submission" date="2023-07" db="EMBL/GenBank/DDBJ databases">
        <title>draft genome sequence of fig (Ficus carica).</title>
        <authorList>
            <person name="Takahashi T."/>
            <person name="Nishimura K."/>
        </authorList>
    </citation>
    <scope>NUCLEOTIDE SEQUENCE</scope>
</reference>
<keyword evidence="3" id="KW-1185">Reference proteome</keyword>